<keyword evidence="1" id="KW-0597">Phosphoprotein</keyword>
<dbReference type="Pfam" id="PF04397">
    <property type="entry name" value="LytTR"/>
    <property type="match status" value="1"/>
</dbReference>
<dbReference type="SUPFAM" id="SSF52172">
    <property type="entry name" value="CheY-like"/>
    <property type="match status" value="1"/>
</dbReference>
<dbReference type="InterPro" id="IPR011006">
    <property type="entry name" value="CheY-like_superfamily"/>
</dbReference>
<dbReference type="PROSITE" id="PS50930">
    <property type="entry name" value="HTH_LYTTR"/>
    <property type="match status" value="1"/>
</dbReference>
<dbReference type="EMBL" id="CP011390">
    <property type="protein sequence ID" value="ANE51020.1"/>
    <property type="molecule type" value="Genomic_DNA"/>
</dbReference>
<dbReference type="PANTHER" id="PTHR37299:SF1">
    <property type="entry name" value="STAGE 0 SPORULATION PROTEIN A HOMOLOG"/>
    <property type="match status" value="1"/>
</dbReference>
<evidence type="ECO:0000313" key="4">
    <source>
        <dbReference type="EMBL" id="ANE51020.1"/>
    </source>
</evidence>
<dbReference type="InterPro" id="IPR007492">
    <property type="entry name" value="LytTR_DNA-bd_dom"/>
</dbReference>
<dbReference type="SMART" id="SM00850">
    <property type="entry name" value="LytTR"/>
    <property type="match status" value="1"/>
</dbReference>
<keyword evidence="5" id="KW-1185">Reference proteome</keyword>
<dbReference type="Proteomes" id="UP000077177">
    <property type="component" value="Chromosome"/>
</dbReference>
<dbReference type="AlphaFoldDB" id="A0A172TVF4"/>
<reference evidence="5" key="1">
    <citation type="submission" date="2015-01" db="EMBL/GenBank/DDBJ databases">
        <title>Flavisolibacter sp./LCS9/ whole genome sequencing.</title>
        <authorList>
            <person name="Kim M.K."/>
            <person name="Srinivasan S."/>
            <person name="Lee J.-J."/>
        </authorList>
    </citation>
    <scope>NUCLEOTIDE SEQUENCE [LARGE SCALE GENOMIC DNA]</scope>
    <source>
        <strain evidence="5">LCS9</strain>
    </source>
</reference>
<dbReference type="KEGG" id="fla:SY85_11405"/>
<evidence type="ECO:0000259" key="3">
    <source>
        <dbReference type="PROSITE" id="PS50930"/>
    </source>
</evidence>
<evidence type="ECO:0000313" key="5">
    <source>
        <dbReference type="Proteomes" id="UP000077177"/>
    </source>
</evidence>
<dbReference type="STRING" id="1492898.SY85_11405"/>
<dbReference type="InterPro" id="IPR046947">
    <property type="entry name" value="LytR-like"/>
</dbReference>
<dbReference type="GO" id="GO:0000156">
    <property type="term" value="F:phosphorelay response regulator activity"/>
    <property type="evidence" value="ECO:0007669"/>
    <property type="project" value="InterPro"/>
</dbReference>
<dbReference type="InterPro" id="IPR001789">
    <property type="entry name" value="Sig_transdc_resp-reg_receiver"/>
</dbReference>
<dbReference type="PANTHER" id="PTHR37299">
    <property type="entry name" value="TRANSCRIPTIONAL REGULATOR-RELATED"/>
    <property type="match status" value="1"/>
</dbReference>
<dbReference type="PROSITE" id="PS50110">
    <property type="entry name" value="RESPONSE_REGULATORY"/>
    <property type="match status" value="1"/>
</dbReference>
<dbReference type="RefSeq" id="WP_066404594.1">
    <property type="nucleotide sequence ID" value="NZ_CP011390.1"/>
</dbReference>
<proteinExistence type="predicted"/>
<dbReference type="FunFam" id="3.40.50.2300:FF:000361">
    <property type="entry name" value="Two-component system response regulator"/>
    <property type="match status" value="1"/>
</dbReference>
<feature type="modified residue" description="4-aspartylphosphate" evidence="1">
    <location>
        <position position="55"/>
    </location>
</feature>
<protein>
    <recommendedName>
        <fullName evidence="6">LytTR family transcriptional regulator</fullName>
    </recommendedName>
</protein>
<dbReference type="SMART" id="SM00448">
    <property type="entry name" value="REC"/>
    <property type="match status" value="1"/>
</dbReference>
<gene>
    <name evidence="4" type="ORF">SY85_11405</name>
</gene>
<name>A0A172TVF4_9BACT</name>
<dbReference type="Gene3D" id="2.40.50.1020">
    <property type="entry name" value="LytTr DNA-binding domain"/>
    <property type="match status" value="1"/>
</dbReference>
<organism evidence="4 5">
    <name type="scientific">Flavisolibacter tropicus</name>
    <dbReference type="NCBI Taxonomy" id="1492898"/>
    <lineage>
        <taxon>Bacteria</taxon>
        <taxon>Pseudomonadati</taxon>
        <taxon>Bacteroidota</taxon>
        <taxon>Chitinophagia</taxon>
        <taxon>Chitinophagales</taxon>
        <taxon>Chitinophagaceae</taxon>
        <taxon>Flavisolibacter</taxon>
    </lineage>
</organism>
<accession>A0A172TVF4</accession>
<evidence type="ECO:0000259" key="2">
    <source>
        <dbReference type="PROSITE" id="PS50110"/>
    </source>
</evidence>
<feature type="domain" description="HTH LytTR-type" evidence="3">
    <location>
        <begin position="149"/>
        <end position="256"/>
    </location>
</feature>
<dbReference type="OrthoDB" id="2168082at2"/>
<sequence length="256" mass="29202">MKVLIVEDENLLAKQLTNLIGTVAPEAEIVGRTTSIQSTVQWLSSNISPELIFMDIELADGQCFDIFNQTVIKTPVIFTTAYDEYALQAFKVNSVDYLLKPIKEGELIAALAKFKEIHTQQTALPVTLDMTKLLQQLNKGNGGAYKDRFLVKSRQKMHSINTEDIAYFCAKNTLNFLITKNNQKYTIDYTLDDIETLVNAKQFFRANRQHILAHDVIHTVHAWFNGKLKVELTIKSDDEIIISREKAPFFRSWLGE</sequence>
<feature type="domain" description="Response regulatory" evidence="2">
    <location>
        <begin position="2"/>
        <end position="115"/>
    </location>
</feature>
<dbReference type="GO" id="GO:0003677">
    <property type="term" value="F:DNA binding"/>
    <property type="evidence" value="ECO:0007669"/>
    <property type="project" value="InterPro"/>
</dbReference>
<evidence type="ECO:0008006" key="6">
    <source>
        <dbReference type="Google" id="ProtNLM"/>
    </source>
</evidence>
<dbReference type="Gene3D" id="3.40.50.2300">
    <property type="match status" value="1"/>
</dbReference>
<evidence type="ECO:0000256" key="1">
    <source>
        <dbReference type="PROSITE-ProRule" id="PRU00169"/>
    </source>
</evidence>
<dbReference type="PATRIC" id="fig|1492898.3.peg.2461"/>
<reference evidence="4 5" key="2">
    <citation type="journal article" date="2016" name="Int. J. Syst. Evol. Microbiol.">
        <title>Flavisolibacter tropicus sp. nov., isolated from tropical soil.</title>
        <authorList>
            <person name="Lee J.J."/>
            <person name="Kang M.S."/>
            <person name="Kim G.S."/>
            <person name="Lee C.S."/>
            <person name="Lim S."/>
            <person name="Lee J."/>
            <person name="Roh S.H."/>
            <person name="Kang H."/>
            <person name="Ha J.M."/>
            <person name="Bae S."/>
            <person name="Jung H.Y."/>
            <person name="Kim M.K."/>
        </authorList>
    </citation>
    <scope>NUCLEOTIDE SEQUENCE [LARGE SCALE GENOMIC DNA]</scope>
    <source>
        <strain evidence="4 5">LCS9</strain>
    </source>
</reference>
<dbReference type="Pfam" id="PF00072">
    <property type="entry name" value="Response_reg"/>
    <property type="match status" value="1"/>
</dbReference>